<proteinExistence type="inferred from homology"/>
<keyword evidence="3" id="KW-1185">Reference proteome</keyword>
<dbReference type="Proteomes" id="UP000500826">
    <property type="component" value="Chromosome"/>
</dbReference>
<dbReference type="EMBL" id="CP053418">
    <property type="protein sequence ID" value="QJW83767.1"/>
    <property type="molecule type" value="Genomic_DNA"/>
</dbReference>
<name>A0ABX6P234_9BURK</name>
<dbReference type="PANTHER" id="PTHR42928">
    <property type="entry name" value="TRICARBOXYLATE-BINDING PROTEIN"/>
    <property type="match status" value="1"/>
</dbReference>
<gene>
    <name evidence="2" type="ORF">HK414_06355</name>
</gene>
<protein>
    <recommendedName>
        <fullName evidence="4">Tripartite tricarboxylate transporter substrate binding protein</fullName>
    </recommendedName>
</protein>
<evidence type="ECO:0008006" key="4">
    <source>
        <dbReference type="Google" id="ProtNLM"/>
    </source>
</evidence>
<accession>A0ABX6P234</accession>
<reference evidence="2 3" key="1">
    <citation type="submission" date="2020-05" db="EMBL/GenBank/DDBJ databases">
        <title>Ramlibacter rhizophilus sp. nov., isolated from rhizosphere soil of national flower Mugunghwa from South Korea.</title>
        <authorList>
            <person name="Zheng-Fei Y."/>
            <person name="Huan T."/>
        </authorList>
    </citation>
    <scope>NUCLEOTIDE SEQUENCE [LARGE SCALE GENOMIC DNA]</scope>
    <source>
        <strain evidence="2 3">H242</strain>
    </source>
</reference>
<sequence>MVPNPPGGPSDIVGRFLAESMRADLGQSVVIDNRPGASGLIGTTVVATAPADGYTVLVTSRSNHVMAPLVQRNAQVNPQRDRSRWGWRCARSACS</sequence>
<evidence type="ECO:0000256" key="1">
    <source>
        <dbReference type="ARBA" id="ARBA00006987"/>
    </source>
</evidence>
<evidence type="ECO:0000313" key="2">
    <source>
        <dbReference type="EMBL" id="QJW83767.1"/>
    </source>
</evidence>
<comment type="similarity">
    <text evidence="1">Belongs to the UPF0065 (bug) family.</text>
</comment>
<evidence type="ECO:0000313" key="3">
    <source>
        <dbReference type="Proteomes" id="UP000500826"/>
    </source>
</evidence>
<dbReference type="PANTHER" id="PTHR42928:SF5">
    <property type="entry name" value="BLR1237 PROTEIN"/>
    <property type="match status" value="1"/>
</dbReference>
<dbReference type="InterPro" id="IPR005064">
    <property type="entry name" value="BUG"/>
</dbReference>
<dbReference type="Pfam" id="PF03401">
    <property type="entry name" value="TctC"/>
    <property type="match status" value="1"/>
</dbReference>
<dbReference type="InterPro" id="IPR042100">
    <property type="entry name" value="Bug_dom1"/>
</dbReference>
<dbReference type="Gene3D" id="3.40.190.150">
    <property type="entry name" value="Bordetella uptake gene, domain 1"/>
    <property type="match status" value="1"/>
</dbReference>
<organism evidence="2 3">
    <name type="scientific">Ramlibacter terrae</name>
    <dbReference type="NCBI Taxonomy" id="2732511"/>
    <lineage>
        <taxon>Bacteria</taxon>
        <taxon>Pseudomonadati</taxon>
        <taxon>Pseudomonadota</taxon>
        <taxon>Betaproteobacteria</taxon>
        <taxon>Burkholderiales</taxon>
        <taxon>Comamonadaceae</taxon>
        <taxon>Ramlibacter</taxon>
    </lineage>
</organism>